<comment type="pathway">
    <text evidence="1">Siderophore biosynthesis.</text>
</comment>
<reference evidence="4 5" key="1">
    <citation type="submission" date="2020-03" db="EMBL/GenBank/DDBJ databases">
        <title>Genomic Encyclopedia of Type Strains, Phase IV (KMG-IV): sequencing the most valuable type-strain genomes for metagenomic binning, comparative biology and taxonomic classification.</title>
        <authorList>
            <person name="Goeker M."/>
        </authorList>
    </citation>
    <scope>NUCLEOTIDE SEQUENCE [LARGE SCALE GENOMIC DNA]</scope>
    <source>
        <strain evidence="4 5">DSM 101599</strain>
    </source>
</reference>
<feature type="domain" description="Acyltransferase MbtK/IucB-like conserved" evidence="3">
    <location>
        <begin position="637"/>
        <end position="684"/>
    </location>
</feature>
<proteinExistence type="inferred from homology"/>
<dbReference type="InterPro" id="IPR022770">
    <property type="entry name" value="IucA/IucC-like_C"/>
</dbReference>
<dbReference type="Pfam" id="PF06276">
    <property type="entry name" value="FhuF"/>
    <property type="match status" value="1"/>
</dbReference>
<dbReference type="Pfam" id="PF04183">
    <property type="entry name" value="IucA_IucC"/>
    <property type="match status" value="1"/>
</dbReference>
<dbReference type="PANTHER" id="PTHR34384:SF5">
    <property type="entry name" value="L-2,3-DIAMINOPROPANOATE--CITRATE LIGASE"/>
    <property type="match status" value="1"/>
</dbReference>
<evidence type="ECO:0000256" key="1">
    <source>
        <dbReference type="ARBA" id="ARBA00004924"/>
    </source>
</evidence>
<dbReference type="SMART" id="SM01006">
    <property type="entry name" value="AlcB"/>
    <property type="match status" value="1"/>
</dbReference>
<accession>A0ABX0U6H3</accession>
<organism evidence="4 5">
    <name type="scientific">Wenyingzhuangia heitensis</name>
    <dbReference type="NCBI Taxonomy" id="1487859"/>
    <lineage>
        <taxon>Bacteria</taxon>
        <taxon>Pseudomonadati</taxon>
        <taxon>Bacteroidota</taxon>
        <taxon>Flavobacteriia</taxon>
        <taxon>Flavobacteriales</taxon>
        <taxon>Flavobacteriaceae</taxon>
        <taxon>Wenyingzhuangia</taxon>
    </lineage>
</organism>
<dbReference type="EMBL" id="JAASQL010000001">
    <property type="protein sequence ID" value="NIJ44460.1"/>
    <property type="molecule type" value="Genomic_DNA"/>
</dbReference>
<dbReference type="Gene3D" id="3.40.630.30">
    <property type="match status" value="1"/>
</dbReference>
<evidence type="ECO:0000259" key="3">
    <source>
        <dbReference type="SMART" id="SM01006"/>
    </source>
</evidence>
<dbReference type="Gene3D" id="1.10.510.40">
    <property type="match status" value="1"/>
</dbReference>
<evidence type="ECO:0000256" key="2">
    <source>
        <dbReference type="ARBA" id="ARBA00007832"/>
    </source>
</evidence>
<sequence>MERKINYSQLASEMTQTAFLNCYIRDIKQGGQKYFRIPKHDLTLASYFKKRGHTKWLKIELNSVHQDIYCSLNYYSLTGRHQYKFPCITKNRDTNTINELNFLELSKLLIDDYQKATISNLHTSNDFLKSLENSQKNTSDFLKFRNEKTNDISTIFNNDISFIDAEQALLTGHSMHPVPKSRSRMTDAEIFQYSPETKPEFQIIYFLANPTVVLENSAREKAITTELIEELSTNGFISSELQVILDKHLNWKLIPIHPWEIAYLKKNSASVKKLIHEKKILEIGPLGPLYTPTSSVRTLYNKDSQFMIKLSLHVKITNSERCNLYHELLRGCEVSALFRTEWGEKFKKSNPHFKIIHDPAYVTLHDNGTVIKGFNTSFRDNIKTVFNDKRVTMLGELCQDGVLGNTNRLTKNIEYIAKQDGIAIDEVSKRWFDLYLEFYLEGILDGYINFGMFFEAHGQNTMVELDKKGYPCNVYFRDSQGIIFRENKLKNASLHIPKIALESHSFLSDKILTPIYVNYIMISNIIGVVNTFGSNGLANESILLSMVTNRLKKWENKDDSGIINFILYRRTWKVKSNLLTRLSGEDEAMNPVDGVTHVEYKNPLLYAYYEKELLHPSTTKYSYEKYFEKEDIFIKLRPFDIDRDLEMVHNWFNRKRALTFWKMDGEIKDLEAFYISLLEMDFSHSYIGEVNGEASFTFEPYWAVRDVVGACYDSKPTDYGFHFLIATEEKEKRHTVTCLKAVTDYLFSFPHVKNCILEPDVNAKAMAIVLERAGFIFQKAIKQPHKNSNLFSNTKTNFLKQFPTLNNKQQLV</sequence>
<dbReference type="Pfam" id="PF13523">
    <property type="entry name" value="Acetyltransf_8"/>
    <property type="match status" value="1"/>
</dbReference>
<dbReference type="InterPro" id="IPR019432">
    <property type="entry name" value="Acyltransferase_MbtK/IucB-like"/>
</dbReference>
<protein>
    <submittedName>
        <fullName evidence="4">Siderophore synthetase component/RimJ/RimL family protein N-acetyltransferase</fullName>
    </submittedName>
</protein>
<evidence type="ECO:0000313" key="5">
    <source>
        <dbReference type="Proteomes" id="UP000745859"/>
    </source>
</evidence>
<dbReference type="InterPro" id="IPR016181">
    <property type="entry name" value="Acyl_CoA_acyltransferase"/>
</dbReference>
<name>A0ABX0U6H3_9FLAO</name>
<dbReference type="Proteomes" id="UP000745859">
    <property type="component" value="Unassembled WGS sequence"/>
</dbReference>
<dbReference type="InterPro" id="IPR007310">
    <property type="entry name" value="Aerobactin_biosyn_IucA/IucC_N"/>
</dbReference>
<evidence type="ECO:0000313" key="4">
    <source>
        <dbReference type="EMBL" id="NIJ44460.1"/>
    </source>
</evidence>
<keyword evidence="5" id="KW-1185">Reference proteome</keyword>
<dbReference type="RefSeq" id="WP_167184465.1">
    <property type="nucleotide sequence ID" value="NZ_JAASQL010000001.1"/>
</dbReference>
<dbReference type="PANTHER" id="PTHR34384">
    <property type="entry name" value="L-2,3-DIAMINOPROPANOATE--CITRATE LIGASE"/>
    <property type="match status" value="1"/>
</dbReference>
<comment type="similarity">
    <text evidence="2">Belongs to the IucA/IucC family.</text>
</comment>
<gene>
    <name evidence="4" type="ORF">FHR24_000899</name>
</gene>
<comment type="caution">
    <text evidence="4">The sequence shown here is derived from an EMBL/GenBank/DDBJ whole genome shotgun (WGS) entry which is preliminary data.</text>
</comment>
<dbReference type="InterPro" id="IPR037455">
    <property type="entry name" value="LucA/IucC-like"/>
</dbReference>
<dbReference type="SUPFAM" id="SSF55729">
    <property type="entry name" value="Acyl-CoA N-acyltransferases (Nat)"/>
    <property type="match status" value="1"/>
</dbReference>